<dbReference type="Proteomes" id="UP001596013">
    <property type="component" value="Unassembled WGS sequence"/>
</dbReference>
<comment type="caution">
    <text evidence="3">The sequence shown here is derived from an EMBL/GenBank/DDBJ whole genome shotgun (WGS) entry which is preliminary data.</text>
</comment>
<proteinExistence type="predicted"/>
<sequence length="111" mass="11756">MRFRLALMASTWLIAAAATAQVAPATSSQNDSWAARPAVASSAGFRGHSAVEATPARSHFKFKDRQRPGPADQPPPSATDKAAVMGTDRAWQNGRPPVDCAQAPMDATCRH</sequence>
<feature type="chain" id="PRO_5046124679" evidence="2">
    <location>
        <begin position="21"/>
        <end position="111"/>
    </location>
</feature>
<accession>A0ABW0JK08</accession>
<feature type="region of interest" description="Disordered" evidence="1">
    <location>
        <begin position="23"/>
        <end position="111"/>
    </location>
</feature>
<reference evidence="4" key="1">
    <citation type="journal article" date="2019" name="Int. J. Syst. Evol. Microbiol.">
        <title>The Global Catalogue of Microorganisms (GCM) 10K type strain sequencing project: providing services to taxonomists for standard genome sequencing and annotation.</title>
        <authorList>
            <consortium name="The Broad Institute Genomics Platform"/>
            <consortium name="The Broad Institute Genome Sequencing Center for Infectious Disease"/>
            <person name="Wu L."/>
            <person name="Ma J."/>
        </authorList>
    </citation>
    <scope>NUCLEOTIDE SEQUENCE [LARGE SCALE GENOMIC DNA]</scope>
    <source>
        <strain evidence="4">JCM 17130</strain>
    </source>
</reference>
<dbReference type="EMBL" id="JBHSMK010000002">
    <property type="protein sequence ID" value="MFC5435785.1"/>
    <property type="molecule type" value="Genomic_DNA"/>
</dbReference>
<organism evidence="3 4">
    <name type="scientific">Rhodanobacter umsongensis</name>
    <dbReference type="NCBI Taxonomy" id="633153"/>
    <lineage>
        <taxon>Bacteria</taxon>
        <taxon>Pseudomonadati</taxon>
        <taxon>Pseudomonadota</taxon>
        <taxon>Gammaproteobacteria</taxon>
        <taxon>Lysobacterales</taxon>
        <taxon>Rhodanobacteraceae</taxon>
        <taxon>Rhodanobacter</taxon>
    </lineage>
</organism>
<evidence type="ECO:0000313" key="4">
    <source>
        <dbReference type="Proteomes" id="UP001596013"/>
    </source>
</evidence>
<name>A0ABW0JK08_9GAMM</name>
<protein>
    <submittedName>
        <fullName evidence="3">Uncharacterized protein</fullName>
    </submittedName>
</protein>
<gene>
    <name evidence="3" type="ORF">ACFPME_04405</name>
</gene>
<dbReference type="RefSeq" id="WP_377302411.1">
    <property type="nucleotide sequence ID" value="NZ_JBHSMK010000002.1"/>
</dbReference>
<keyword evidence="2" id="KW-0732">Signal</keyword>
<evidence type="ECO:0000313" key="3">
    <source>
        <dbReference type="EMBL" id="MFC5435785.1"/>
    </source>
</evidence>
<feature type="signal peptide" evidence="2">
    <location>
        <begin position="1"/>
        <end position="20"/>
    </location>
</feature>
<keyword evidence="4" id="KW-1185">Reference proteome</keyword>
<evidence type="ECO:0000256" key="2">
    <source>
        <dbReference type="SAM" id="SignalP"/>
    </source>
</evidence>
<evidence type="ECO:0000256" key="1">
    <source>
        <dbReference type="SAM" id="MobiDB-lite"/>
    </source>
</evidence>